<dbReference type="STRING" id="7102.A0A2A4IWM8"/>
<feature type="region of interest" description="Disordered" evidence="1">
    <location>
        <begin position="227"/>
        <end position="276"/>
    </location>
</feature>
<dbReference type="AlphaFoldDB" id="A0A2A4IWM8"/>
<keyword evidence="2" id="KW-0812">Transmembrane</keyword>
<sequence length="493" mass="54427">MFRYFLTFLLVNTCYQSLGSPLHPTRQKLIANSLSTLASQCENHLLADILKSKIEDCTIHVPPYSKKQFQCLILYDISTQLCTAVASAKLAITKDSLLKINEKQDVNAVCAQAKEWVFTNITEYVNYKESAENVFKLPATCGEVCGVEETMTEANYYCKYYKWGLEMLKSQPVSTMANNANNNAVAAPVITEPDFNAKADIPVPINSNPINTQETKTKTYNGQIKQTETAAAKTTPQKIESAADEEVAKSETAAQATSKQTPNVEENADKIDESDVNVNRVDEPVAAAPDSVIPSSDVLNKSKTVTEEKPAIVDDPLLPEAGKDMSAQIDQKLVPVIDNPKPKAGADAEEYDSDGNDNVGDDDAEDPGMEIKSEQDVGNQNNFIRNNLVAPVSHESDASQKESYFPNSMPDGFSDEDNDHFFPFFMTSVVLMVLLYVLYHNKSKVSKVFFGLILEGRQSGRRRNSRGHAYRRLDTLEQAMSANTAAPPSKIIY</sequence>
<dbReference type="InterPro" id="IPR037645">
    <property type="entry name" value="KCT2"/>
</dbReference>
<feature type="signal peptide" evidence="3">
    <location>
        <begin position="1"/>
        <end position="19"/>
    </location>
</feature>
<evidence type="ECO:0000256" key="1">
    <source>
        <dbReference type="SAM" id="MobiDB-lite"/>
    </source>
</evidence>
<dbReference type="PANTHER" id="PTHR16502">
    <property type="entry name" value="KERATINOCYTE-ASSOCIATED TRANSMEMBRANE PROTEIN 2"/>
    <property type="match status" value="1"/>
</dbReference>
<evidence type="ECO:0000313" key="4">
    <source>
        <dbReference type="EMBL" id="PCG63694.1"/>
    </source>
</evidence>
<name>A0A2A4IWM8_HELVI</name>
<evidence type="ECO:0000256" key="3">
    <source>
        <dbReference type="SAM" id="SignalP"/>
    </source>
</evidence>
<feature type="chain" id="PRO_5012291454" evidence="3">
    <location>
        <begin position="20"/>
        <end position="493"/>
    </location>
</feature>
<keyword evidence="2" id="KW-1133">Transmembrane helix</keyword>
<feature type="compositionally biased region" description="Polar residues" evidence="1">
    <location>
        <begin position="252"/>
        <end position="264"/>
    </location>
</feature>
<comment type="caution">
    <text evidence="4">The sequence shown here is derived from an EMBL/GenBank/DDBJ whole genome shotgun (WGS) entry which is preliminary data.</text>
</comment>
<dbReference type="EMBL" id="NWSH01006065">
    <property type="protein sequence ID" value="PCG63694.1"/>
    <property type="molecule type" value="Genomic_DNA"/>
</dbReference>
<accession>A0A2A4IWM8</accession>
<organism evidence="4">
    <name type="scientific">Heliothis virescens</name>
    <name type="common">Tobacco budworm moth</name>
    <dbReference type="NCBI Taxonomy" id="7102"/>
    <lineage>
        <taxon>Eukaryota</taxon>
        <taxon>Metazoa</taxon>
        <taxon>Ecdysozoa</taxon>
        <taxon>Arthropoda</taxon>
        <taxon>Hexapoda</taxon>
        <taxon>Insecta</taxon>
        <taxon>Pterygota</taxon>
        <taxon>Neoptera</taxon>
        <taxon>Endopterygota</taxon>
        <taxon>Lepidoptera</taxon>
        <taxon>Glossata</taxon>
        <taxon>Ditrysia</taxon>
        <taxon>Noctuoidea</taxon>
        <taxon>Noctuidae</taxon>
        <taxon>Heliothinae</taxon>
        <taxon>Heliothis</taxon>
    </lineage>
</organism>
<proteinExistence type="predicted"/>
<feature type="transmembrane region" description="Helical" evidence="2">
    <location>
        <begin position="421"/>
        <end position="439"/>
    </location>
</feature>
<keyword evidence="3" id="KW-0732">Signal</keyword>
<feature type="region of interest" description="Disordered" evidence="1">
    <location>
        <begin position="337"/>
        <end position="370"/>
    </location>
</feature>
<evidence type="ECO:0000256" key="2">
    <source>
        <dbReference type="SAM" id="Phobius"/>
    </source>
</evidence>
<gene>
    <name evidence="4" type="ORF">B5V51_11856</name>
</gene>
<keyword evidence="2" id="KW-0472">Membrane</keyword>
<dbReference type="PANTHER" id="PTHR16502:SF0">
    <property type="entry name" value="KERATINOCYTE-ASSOCIATED TRANSMEMBRANE PROTEIN 2"/>
    <property type="match status" value="1"/>
</dbReference>
<feature type="compositionally biased region" description="Polar residues" evidence="1">
    <location>
        <begin position="227"/>
        <end position="238"/>
    </location>
</feature>
<feature type="compositionally biased region" description="Acidic residues" evidence="1">
    <location>
        <begin position="347"/>
        <end position="368"/>
    </location>
</feature>
<protein>
    <submittedName>
        <fullName evidence="4">Uncharacterized protein</fullName>
    </submittedName>
</protein>
<reference evidence="4" key="1">
    <citation type="submission" date="2017-09" db="EMBL/GenBank/DDBJ databases">
        <title>Contemporary evolution of a Lepidopteran species, Heliothis virescens, in response to modern agricultural practices.</title>
        <authorList>
            <person name="Fritz M.L."/>
            <person name="Deyonke A.M."/>
            <person name="Papanicolaou A."/>
            <person name="Micinski S."/>
            <person name="Westbrook J."/>
            <person name="Gould F."/>
        </authorList>
    </citation>
    <scope>NUCLEOTIDE SEQUENCE [LARGE SCALE GENOMIC DNA]</scope>
    <source>
        <strain evidence="4">HvINT-</strain>
        <tissue evidence="4">Whole body</tissue>
    </source>
</reference>